<evidence type="ECO:0000256" key="4">
    <source>
        <dbReference type="ARBA" id="ARBA00023180"/>
    </source>
</evidence>
<dbReference type="GO" id="GO:0005886">
    <property type="term" value="C:plasma membrane"/>
    <property type="evidence" value="ECO:0007669"/>
    <property type="project" value="TreeGrafter"/>
</dbReference>
<keyword evidence="9" id="KW-1185">Reference proteome</keyword>
<evidence type="ECO:0000256" key="2">
    <source>
        <dbReference type="ARBA" id="ARBA00023040"/>
    </source>
</evidence>
<dbReference type="SUPFAM" id="SSF81321">
    <property type="entry name" value="Family A G protein-coupled receptor-like"/>
    <property type="match status" value="1"/>
</dbReference>
<evidence type="ECO:0000256" key="3">
    <source>
        <dbReference type="ARBA" id="ARBA00023170"/>
    </source>
</evidence>
<organism evidence="8 9">
    <name type="scientific">Synaphobranchus kaupii</name>
    <name type="common">Kaup's arrowtooth eel</name>
    <dbReference type="NCBI Taxonomy" id="118154"/>
    <lineage>
        <taxon>Eukaryota</taxon>
        <taxon>Metazoa</taxon>
        <taxon>Chordata</taxon>
        <taxon>Craniata</taxon>
        <taxon>Vertebrata</taxon>
        <taxon>Euteleostomi</taxon>
        <taxon>Actinopterygii</taxon>
        <taxon>Neopterygii</taxon>
        <taxon>Teleostei</taxon>
        <taxon>Anguilliformes</taxon>
        <taxon>Synaphobranchidae</taxon>
        <taxon>Synaphobranchus</taxon>
    </lineage>
</organism>
<dbReference type="Proteomes" id="UP001152622">
    <property type="component" value="Chromosome 7"/>
</dbReference>
<dbReference type="AlphaFoldDB" id="A0A9Q1FA81"/>
<keyword evidence="2" id="KW-0297">G-protein coupled receptor</keyword>
<evidence type="ECO:0000256" key="5">
    <source>
        <dbReference type="ARBA" id="ARBA00023224"/>
    </source>
</evidence>
<evidence type="ECO:0000313" key="8">
    <source>
        <dbReference type="EMBL" id="KAJ8354233.1"/>
    </source>
</evidence>
<reference evidence="8" key="1">
    <citation type="journal article" date="2023" name="Science">
        <title>Genome structures resolve the early diversification of teleost fishes.</title>
        <authorList>
            <person name="Parey E."/>
            <person name="Louis A."/>
            <person name="Montfort J."/>
            <person name="Bouchez O."/>
            <person name="Roques C."/>
            <person name="Iampietro C."/>
            <person name="Lluch J."/>
            <person name="Castinel A."/>
            <person name="Donnadieu C."/>
            <person name="Desvignes T."/>
            <person name="Floi Bucao C."/>
            <person name="Jouanno E."/>
            <person name="Wen M."/>
            <person name="Mejri S."/>
            <person name="Dirks R."/>
            <person name="Jansen H."/>
            <person name="Henkel C."/>
            <person name="Chen W.J."/>
            <person name="Zahm M."/>
            <person name="Cabau C."/>
            <person name="Klopp C."/>
            <person name="Thompson A.W."/>
            <person name="Robinson-Rechavi M."/>
            <person name="Braasch I."/>
            <person name="Lecointre G."/>
            <person name="Bobe J."/>
            <person name="Postlethwait J.H."/>
            <person name="Berthelot C."/>
            <person name="Roest Crollius H."/>
            <person name="Guiguen Y."/>
        </authorList>
    </citation>
    <scope>NUCLEOTIDE SEQUENCE</scope>
    <source>
        <strain evidence="8">WJC10195</strain>
    </source>
</reference>
<evidence type="ECO:0000256" key="7">
    <source>
        <dbReference type="SAM" id="Phobius"/>
    </source>
</evidence>
<keyword evidence="3" id="KW-0675">Receptor</keyword>
<dbReference type="EMBL" id="JAINUF010000007">
    <property type="protein sequence ID" value="KAJ8354233.1"/>
    <property type="molecule type" value="Genomic_DNA"/>
</dbReference>
<feature type="compositionally biased region" description="Polar residues" evidence="6">
    <location>
        <begin position="124"/>
        <end position="134"/>
    </location>
</feature>
<comment type="caution">
    <text evidence="8">The sequence shown here is derived from an EMBL/GenBank/DDBJ whole genome shotgun (WGS) entry which is preliminary data.</text>
</comment>
<evidence type="ECO:0000256" key="6">
    <source>
        <dbReference type="SAM" id="MobiDB-lite"/>
    </source>
</evidence>
<evidence type="ECO:0000313" key="9">
    <source>
        <dbReference type="Proteomes" id="UP001152622"/>
    </source>
</evidence>
<dbReference type="GO" id="GO:0007200">
    <property type="term" value="P:phospholipase C-activating G protein-coupled receptor signaling pathway"/>
    <property type="evidence" value="ECO:0007669"/>
    <property type="project" value="TreeGrafter"/>
</dbReference>
<dbReference type="Gene3D" id="1.20.1070.10">
    <property type="entry name" value="Rhodopsin 7-helix transmembrane proteins"/>
    <property type="match status" value="1"/>
</dbReference>
<dbReference type="GO" id="GO:0035025">
    <property type="term" value="P:positive regulation of Rho protein signal transduction"/>
    <property type="evidence" value="ECO:0007669"/>
    <property type="project" value="TreeGrafter"/>
</dbReference>
<dbReference type="OrthoDB" id="6069656at2759"/>
<keyword evidence="7" id="KW-0812">Transmembrane</keyword>
<gene>
    <name evidence="8" type="ORF">SKAU_G00218000</name>
</gene>
<keyword evidence="5" id="KW-0807">Transducer</keyword>
<dbReference type="GO" id="GO:0004930">
    <property type="term" value="F:G protein-coupled receptor activity"/>
    <property type="evidence" value="ECO:0007669"/>
    <property type="project" value="UniProtKB-KW"/>
</dbReference>
<name>A0A9Q1FA81_SYNKA</name>
<evidence type="ECO:0000256" key="1">
    <source>
        <dbReference type="ARBA" id="ARBA00004141"/>
    </source>
</evidence>
<proteinExistence type="predicted"/>
<dbReference type="PANTHER" id="PTHR24232">
    <property type="entry name" value="G-PROTEIN COUPLED RECEPTOR"/>
    <property type="match status" value="1"/>
</dbReference>
<accession>A0A9Q1FA81</accession>
<keyword evidence="7" id="KW-1133">Transmembrane helix</keyword>
<feature type="region of interest" description="Disordered" evidence="6">
    <location>
        <begin position="113"/>
        <end position="134"/>
    </location>
</feature>
<dbReference type="PANTHER" id="PTHR24232:SF7">
    <property type="entry name" value="G-PROTEIN COUPLED RECEPTOR 20"/>
    <property type="match status" value="1"/>
</dbReference>
<comment type="subcellular location">
    <subcellularLocation>
        <location evidence="1">Membrane</location>
        <topology evidence="1">Multi-pass membrane protein</topology>
    </subcellularLocation>
</comment>
<keyword evidence="4" id="KW-0325">Glycoprotein</keyword>
<protein>
    <submittedName>
        <fullName evidence="8">Uncharacterized protein</fullName>
    </submittedName>
</protein>
<sequence>MSVTVRWGRVTSSAQSVPGCREGGGVGIRAASASKTAQKEEEVQREPYLHKLAHLDEGLYNDFYSLWIALLVINVLIFIVGMVLNSLALYVFCLRTKPSTTSVIYTINLAGDRSAGEPSHCPPASSSITAQASV</sequence>
<feature type="transmembrane region" description="Helical" evidence="7">
    <location>
        <begin position="64"/>
        <end position="92"/>
    </location>
</feature>
<keyword evidence="7" id="KW-0472">Membrane</keyword>